<reference evidence="3 4" key="1">
    <citation type="journal article" date="2018" name="Sci. Adv.">
        <title>Multi-heme cytochromes provide a pathway for survival in energy-limited environments.</title>
        <authorList>
            <person name="Deng X."/>
            <person name="Dohmae N."/>
            <person name="Nealson K.H."/>
            <person name="Hashimoto K."/>
            <person name="Okamoto A."/>
        </authorList>
    </citation>
    <scope>NUCLEOTIDE SEQUENCE [LARGE SCALE GENOMIC DNA]</scope>
    <source>
        <strain evidence="3 4">IS5</strain>
    </source>
</reference>
<keyword evidence="4" id="KW-1185">Reference proteome</keyword>
<keyword evidence="2" id="KW-0732">Signal</keyword>
<feature type="compositionally biased region" description="Polar residues" evidence="1">
    <location>
        <begin position="40"/>
        <end position="56"/>
    </location>
</feature>
<dbReference type="EMBL" id="AP017378">
    <property type="protein sequence ID" value="BBD09950.1"/>
    <property type="molecule type" value="Genomic_DNA"/>
</dbReference>
<protein>
    <recommendedName>
        <fullName evidence="5">Pentapeptide MXKDX repeat protein</fullName>
    </recommendedName>
</protein>
<feature type="region of interest" description="Disordered" evidence="1">
    <location>
        <begin position="103"/>
        <end position="122"/>
    </location>
</feature>
<dbReference type="AlphaFoldDB" id="A0A2Z6B3G0"/>
<sequence>MTIRTILGSTLAILTLAALLSLTGQAQAASHEMGHGTMMDGNTHQQNMMHDGSNDTNMMKNGTMMDNATHMDTNDMDMDDMKMDSDDDAGHMMQDGTMMDGTTHQQNMMHDGSNAKDMMKND</sequence>
<dbReference type="KEGG" id="dfl:DFE_3224"/>
<feature type="signal peptide" evidence="2">
    <location>
        <begin position="1"/>
        <end position="28"/>
    </location>
</feature>
<evidence type="ECO:0000256" key="1">
    <source>
        <dbReference type="SAM" id="MobiDB-lite"/>
    </source>
</evidence>
<dbReference type="RefSeq" id="WP_126380944.1">
    <property type="nucleotide sequence ID" value="NZ_AP017378.1"/>
</dbReference>
<feature type="compositionally biased region" description="Basic and acidic residues" evidence="1">
    <location>
        <begin position="113"/>
        <end position="122"/>
    </location>
</feature>
<feature type="region of interest" description="Disordered" evidence="1">
    <location>
        <begin position="34"/>
        <end position="56"/>
    </location>
</feature>
<gene>
    <name evidence="3" type="ORF">DFE_3224</name>
</gene>
<accession>A0A2Z6B3G0</accession>
<organism evidence="3 4">
    <name type="scientific">Desulfovibrio ferrophilus</name>
    <dbReference type="NCBI Taxonomy" id="241368"/>
    <lineage>
        <taxon>Bacteria</taxon>
        <taxon>Pseudomonadati</taxon>
        <taxon>Thermodesulfobacteriota</taxon>
        <taxon>Desulfovibrionia</taxon>
        <taxon>Desulfovibrionales</taxon>
        <taxon>Desulfovibrionaceae</taxon>
        <taxon>Desulfovibrio</taxon>
    </lineage>
</organism>
<feature type="chain" id="PRO_5016373600" description="Pentapeptide MXKDX repeat protein" evidence="2">
    <location>
        <begin position="29"/>
        <end position="122"/>
    </location>
</feature>
<evidence type="ECO:0008006" key="5">
    <source>
        <dbReference type="Google" id="ProtNLM"/>
    </source>
</evidence>
<evidence type="ECO:0000313" key="3">
    <source>
        <dbReference type="EMBL" id="BBD09950.1"/>
    </source>
</evidence>
<proteinExistence type="predicted"/>
<evidence type="ECO:0000313" key="4">
    <source>
        <dbReference type="Proteomes" id="UP000269883"/>
    </source>
</evidence>
<dbReference type="Proteomes" id="UP000269883">
    <property type="component" value="Chromosome"/>
</dbReference>
<name>A0A2Z6B3G0_9BACT</name>
<evidence type="ECO:0000256" key="2">
    <source>
        <dbReference type="SAM" id="SignalP"/>
    </source>
</evidence>